<name>A0A370F8X7_9BURK</name>
<dbReference type="OrthoDB" id="5295180at2"/>
<evidence type="ECO:0000313" key="3">
    <source>
        <dbReference type="EMBL" id="RDI21253.1"/>
    </source>
</evidence>
<dbReference type="STRING" id="433924.NS331_21465"/>
<reference evidence="3 4" key="1">
    <citation type="submission" date="2018-07" db="EMBL/GenBank/DDBJ databases">
        <title>Genomic Encyclopedia of Type Strains, Phase IV (KMG-IV): sequencing the most valuable type-strain genomes for metagenomic binning, comparative biology and taxonomic classification.</title>
        <authorList>
            <person name="Goeker M."/>
        </authorList>
    </citation>
    <scope>NUCLEOTIDE SEQUENCE [LARGE SCALE GENOMIC DNA]</scope>
    <source>
        <strain evidence="3 4">DSM 21352</strain>
    </source>
</reference>
<dbReference type="Pfam" id="PF05751">
    <property type="entry name" value="FixH"/>
    <property type="match status" value="1"/>
</dbReference>
<feature type="transmembrane region" description="Helical" evidence="2">
    <location>
        <begin position="25"/>
        <end position="48"/>
    </location>
</feature>
<keyword evidence="2" id="KW-0812">Transmembrane</keyword>
<evidence type="ECO:0000256" key="1">
    <source>
        <dbReference type="SAM" id="MobiDB-lite"/>
    </source>
</evidence>
<dbReference type="InterPro" id="IPR008620">
    <property type="entry name" value="FixH"/>
</dbReference>
<organism evidence="3 4">
    <name type="scientific">Pseudacidovorax intermedius</name>
    <dbReference type="NCBI Taxonomy" id="433924"/>
    <lineage>
        <taxon>Bacteria</taxon>
        <taxon>Pseudomonadati</taxon>
        <taxon>Pseudomonadota</taxon>
        <taxon>Betaproteobacteria</taxon>
        <taxon>Burkholderiales</taxon>
        <taxon>Comamonadaceae</taxon>
        <taxon>Pseudacidovorax</taxon>
    </lineage>
</organism>
<dbReference type="Proteomes" id="UP000255265">
    <property type="component" value="Unassembled WGS sequence"/>
</dbReference>
<feature type="region of interest" description="Disordered" evidence="1">
    <location>
        <begin position="75"/>
        <end position="98"/>
    </location>
</feature>
<keyword evidence="4" id="KW-1185">Reference proteome</keyword>
<feature type="compositionally biased region" description="Polar residues" evidence="1">
    <location>
        <begin position="78"/>
        <end position="91"/>
    </location>
</feature>
<dbReference type="RefSeq" id="WP_114804032.1">
    <property type="nucleotide sequence ID" value="NZ_QQAV01000009.1"/>
</dbReference>
<evidence type="ECO:0008006" key="5">
    <source>
        <dbReference type="Google" id="ProtNLM"/>
    </source>
</evidence>
<sequence length="98" mass="10773">MTNPTTLASVPLVEPSSGPWWRHPLMWMVVGGPAVVVVAGFATLWLAVHSPDPVIEADYYRRGIEINRTLEAQRALTPAQQARNHVTTPTRNLPPAQP</sequence>
<comment type="caution">
    <text evidence="3">The sequence shown here is derived from an EMBL/GenBank/DDBJ whole genome shotgun (WGS) entry which is preliminary data.</text>
</comment>
<dbReference type="EMBL" id="QQAV01000009">
    <property type="protein sequence ID" value="RDI21253.1"/>
    <property type="molecule type" value="Genomic_DNA"/>
</dbReference>
<keyword evidence="2" id="KW-1133">Transmembrane helix</keyword>
<keyword evidence="2" id="KW-0472">Membrane</keyword>
<proteinExistence type="predicted"/>
<evidence type="ECO:0000256" key="2">
    <source>
        <dbReference type="SAM" id="Phobius"/>
    </source>
</evidence>
<dbReference type="AlphaFoldDB" id="A0A370F8X7"/>
<protein>
    <recommendedName>
        <fullName evidence="5">Nitrogen fixation protein FixH</fullName>
    </recommendedName>
</protein>
<accession>A0A370F8X7</accession>
<gene>
    <name evidence="3" type="ORF">DFR41_10949</name>
</gene>
<evidence type="ECO:0000313" key="4">
    <source>
        <dbReference type="Proteomes" id="UP000255265"/>
    </source>
</evidence>